<keyword evidence="7 8" id="KW-0501">Molybdenum cofactor biosynthesis</keyword>
<evidence type="ECO:0000256" key="2">
    <source>
        <dbReference type="ARBA" id="ARBA00022679"/>
    </source>
</evidence>
<dbReference type="GO" id="GO:0005525">
    <property type="term" value="F:GTP binding"/>
    <property type="evidence" value="ECO:0007669"/>
    <property type="project" value="UniProtKB-UniRule"/>
</dbReference>
<evidence type="ECO:0000313" key="11">
    <source>
        <dbReference type="Proteomes" id="UP000198666"/>
    </source>
</evidence>
<keyword evidence="2 8" id="KW-0808">Transferase</keyword>
<keyword evidence="11" id="KW-1185">Reference proteome</keyword>
<feature type="binding site" evidence="8">
    <location>
        <position position="21"/>
    </location>
    <ligand>
        <name>GTP</name>
        <dbReference type="ChEBI" id="CHEBI:37565"/>
    </ligand>
</feature>
<name>A0A1G6TG49_9BACI</name>
<evidence type="ECO:0000256" key="4">
    <source>
        <dbReference type="ARBA" id="ARBA00022741"/>
    </source>
</evidence>
<evidence type="ECO:0000256" key="8">
    <source>
        <dbReference type="HAMAP-Rule" id="MF_00316"/>
    </source>
</evidence>
<dbReference type="InterPro" id="IPR025877">
    <property type="entry name" value="MobA-like_NTP_Trfase"/>
</dbReference>
<feature type="binding site" evidence="8">
    <location>
        <position position="99"/>
    </location>
    <ligand>
        <name>Mg(2+)</name>
        <dbReference type="ChEBI" id="CHEBI:18420"/>
    </ligand>
</feature>
<dbReference type="Pfam" id="PF12804">
    <property type="entry name" value="NTP_transf_3"/>
    <property type="match status" value="1"/>
</dbReference>
<comment type="similarity">
    <text evidence="8">Belongs to the MobA family.</text>
</comment>
<dbReference type="EC" id="2.7.7.77" evidence="8"/>
<dbReference type="GO" id="GO:0006777">
    <property type="term" value="P:Mo-molybdopterin cofactor biosynthetic process"/>
    <property type="evidence" value="ECO:0007669"/>
    <property type="project" value="UniProtKB-KW"/>
</dbReference>
<keyword evidence="6 8" id="KW-0342">GTP-binding</keyword>
<dbReference type="STRING" id="361279.SAMN05421663_108162"/>
<reference evidence="11" key="1">
    <citation type="submission" date="2016-10" db="EMBL/GenBank/DDBJ databases">
        <authorList>
            <person name="Varghese N."/>
            <person name="Submissions S."/>
        </authorList>
    </citation>
    <scope>NUCLEOTIDE SEQUENCE [LARGE SCALE GENOMIC DNA]</scope>
    <source>
        <strain evidence="11">DSM 21620</strain>
    </source>
</reference>
<accession>A0A1G6TG49</accession>
<dbReference type="HAMAP" id="MF_00316">
    <property type="entry name" value="MobA"/>
    <property type="match status" value="1"/>
</dbReference>
<evidence type="ECO:0000259" key="9">
    <source>
        <dbReference type="Pfam" id="PF12804"/>
    </source>
</evidence>
<proteinExistence type="inferred from homology"/>
<dbReference type="PANTHER" id="PTHR19136">
    <property type="entry name" value="MOLYBDENUM COFACTOR GUANYLYLTRANSFERASE"/>
    <property type="match status" value="1"/>
</dbReference>
<evidence type="ECO:0000256" key="3">
    <source>
        <dbReference type="ARBA" id="ARBA00022723"/>
    </source>
</evidence>
<evidence type="ECO:0000256" key="5">
    <source>
        <dbReference type="ARBA" id="ARBA00022842"/>
    </source>
</evidence>
<dbReference type="GO" id="GO:0005737">
    <property type="term" value="C:cytoplasm"/>
    <property type="evidence" value="ECO:0007669"/>
    <property type="project" value="UniProtKB-SubCell"/>
</dbReference>
<feature type="binding site" evidence="8">
    <location>
        <begin position="9"/>
        <end position="11"/>
    </location>
    <ligand>
        <name>GTP</name>
        <dbReference type="ChEBI" id="CHEBI:37565"/>
    </ligand>
</feature>
<feature type="domain" description="MobA-like NTP transferase" evidence="9">
    <location>
        <begin position="6"/>
        <end position="161"/>
    </location>
</feature>
<dbReference type="SUPFAM" id="SSF53448">
    <property type="entry name" value="Nucleotide-diphospho-sugar transferases"/>
    <property type="match status" value="1"/>
</dbReference>
<evidence type="ECO:0000256" key="6">
    <source>
        <dbReference type="ARBA" id="ARBA00023134"/>
    </source>
</evidence>
<dbReference type="GO" id="GO:0046872">
    <property type="term" value="F:metal ion binding"/>
    <property type="evidence" value="ECO:0007669"/>
    <property type="project" value="UniProtKB-KW"/>
</dbReference>
<feature type="binding site" evidence="8">
    <location>
        <position position="68"/>
    </location>
    <ligand>
        <name>GTP</name>
        <dbReference type="ChEBI" id="CHEBI:37565"/>
    </ligand>
</feature>
<dbReference type="Proteomes" id="UP000198666">
    <property type="component" value="Unassembled WGS sequence"/>
</dbReference>
<dbReference type="AlphaFoldDB" id="A0A1G6TG49"/>
<evidence type="ECO:0000256" key="1">
    <source>
        <dbReference type="ARBA" id="ARBA00022490"/>
    </source>
</evidence>
<protein>
    <recommendedName>
        <fullName evidence="8">Probable molybdenum cofactor guanylyltransferase</fullName>
        <shortName evidence="8">MoCo guanylyltransferase</shortName>
        <ecNumber evidence="8">2.7.7.77</ecNumber>
    </recommendedName>
    <alternativeName>
        <fullName evidence="8">GTP:molybdopterin guanylyltransferase</fullName>
    </alternativeName>
    <alternativeName>
        <fullName evidence="8">Mo-MPT guanylyltransferase</fullName>
    </alternativeName>
    <alternativeName>
        <fullName evidence="8">Molybdopterin guanylyltransferase</fullName>
    </alternativeName>
    <alternativeName>
        <fullName evidence="8">Molybdopterin-guanine dinucleotide synthase</fullName>
        <shortName evidence="8">MGD synthase</shortName>
    </alternativeName>
</protein>
<keyword evidence="5 8" id="KW-0460">Magnesium</keyword>
<keyword evidence="1 8" id="KW-0963">Cytoplasm</keyword>
<comment type="domain">
    <text evidence="8">The N-terminal domain determines nucleotide recognition and specific binding, while the C-terminal domain determines the specific binding to the target protein.</text>
</comment>
<dbReference type="EMBL" id="FMZB01000008">
    <property type="protein sequence ID" value="SDD28021.1"/>
    <property type="molecule type" value="Genomic_DNA"/>
</dbReference>
<dbReference type="CDD" id="cd02503">
    <property type="entry name" value="MobA"/>
    <property type="match status" value="1"/>
</dbReference>
<comment type="catalytic activity">
    <reaction evidence="8">
        <text>Mo-molybdopterin + GTP + H(+) = Mo-molybdopterin guanine dinucleotide + diphosphate</text>
        <dbReference type="Rhea" id="RHEA:34243"/>
        <dbReference type="ChEBI" id="CHEBI:15378"/>
        <dbReference type="ChEBI" id="CHEBI:33019"/>
        <dbReference type="ChEBI" id="CHEBI:37565"/>
        <dbReference type="ChEBI" id="CHEBI:71302"/>
        <dbReference type="ChEBI" id="CHEBI:71310"/>
        <dbReference type="EC" id="2.7.7.77"/>
    </reaction>
</comment>
<comment type="function">
    <text evidence="8">Transfers a GMP moiety from GTP to Mo-molybdopterin (Mo-MPT) cofactor (Moco or molybdenum cofactor) to form Mo-molybdopterin guanine dinucleotide (Mo-MGD) cofactor.</text>
</comment>
<dbReference type="InterPro" id="IPR029044">
    <property type="entry name" value="Nucleotide-diphossugar_trans"/>
</dbReference>
<organism evidence="10 11">
    <name type="scientific">Terribacillus halophilus</name>
    <dbReference type="NCBI Taxonomy" id="361279"/>
    <lineage>
        <taxon>Bacteria</taxon>
        <taxon>Bacillati</taxon>
        <taxon>Bacillota</taxon>
        <taxon>Bacilli</taxon>
        <taxon>Bacillales</taxon>
        <taxon>Bacillaceae</taxon>
        <taxon>Terribacillus</taxon>
    </lineage>
</organism>
<comment type="cofactor">
    <cofactor evidence="8">
        <name>Mg(2+)</name>
        <dbReference type="ChEBI" id="CHEBI:18420"/>
    </cofactor>
</comment>
<dbReference type="GO" id="GO:0061603">
    <property type="term" value="F:molybdenum cofactor guanylyltransferase activity"/>
    <property type="evidence" value="ECO:0007669"/>
    <property type="project" value="UniProtKB-EC"/>
</dbReference>
<comment type="caution">
    <text evidence="8">Lacks conserved residue(s) required for the propagation of feature annotation.</text>
</comment>
<keyword evidence="4 8" id="KW-0547">Nucleotide-binding</keyword>
<feature type="binding site" evidence="8">
    <location>
        <position position="99"/>
    </location>
    <ligand>
        <name>GTP</name>
        <dbReference type="ChEBI" id="CHEBI:37565"/>
    </ligand>
</feature>
<dbReference type="PANTHER" id="PTHR19136:SF81">
    <property type="entry name" value="MOLYBDENUM COFACTOR GUANYLYLTRANSFERASE"/>
    <property type="match status" value="1"/>
</dbReference>
<dbReference type="Gene3D" id="3.90.550.10">
    <property type="entry name" value="Spore Coat Polysaccharide Biosynthesis Protein SpsA, Chain A"/>
    <property type="match status" value="1"/>
</dbReference>
<dbReference type="RefSeq" id="WP_170829709.1">
    <property type="nucleotide sequence ID" value="NZ_FMZB01000008.1"/>
</dbReference>
<gene>
    <name evidence="8" type="primary">mobA</name>
    <name evidence="10" type="ORF">SAMN05421663_108162</name>
</gene>
<evidence type="ECO:0000256" key="7">
    <source>
        <dbReference type="ARBA" id="ARBA00023150"/>
    </source>
</evidence>
<sequence>MGSFVGIVLAGGQSRRFGSPKAFAKTGGKYFYQYAMAALEPVTEQAVVVTNPSLYEMFASRGVKCVNDLSEFRQKGPLAGLYTGMQYVKSDWYIVVPTDLPCLTSSILCMLKAYAVSTCEAVVPIINGKPEPLVGLYHAGTMPIINKRLREEKLSMKGLLEALHVCYVDMLALTAFWNINYKHELDKLEGKT</sequence>
<evidence type="ECO:0000313" key="10">
    <source>
        <dbReference type="EMBL" id="SDD28021.1"/>
    </source>
</evidence>
<keyword evidence="3 8" id="KW-0479">Metal-binding</keyword>
<dbReference type="InterPro" id="IPR013482">
    <property type="entry name" value="Molybde_CF_guanTrfase"/>
</dbReference>
<comment type="subcellular location">
    <subcellularLocation>
        <location evidence="8">Cytoplasm</location>
    </subcellularLocation>
</comment>